<sequence>MAPLTRRKQEKQRKNTWSNRQHRGEKLAWKKPKTTKQLKSQKQSDLKTRREAMAKRRMALKCNPLKYEEYKAKDRLRHAAAVNTR</sequence>
<dbReference type="EMBL" id="CACTIH010002673">
    <property type="protein sequence ID" value="CAA2976961.1"/>
    <property type="molecule type" value="Genomic_DNA"/>
</dbReference>
<feature type="region of interest" description="Disordered" evidence="1">
    <location>
        <begin position="1"/>
        <end position="49"/>
    </location>
</feature>
<reference evidence="2 3" key="1">
    <citation type="submission" date="2019-12" db="EMBL/GenBank/DDBJ databases">
        <authorList>
            <person name="Alioto T."/>
            <person name="Alioto T."/>
            <person name="Gomez Garrido J."/>
        </authorList>
    </citation>
    <scope>NUCLEOTIDE SEQUENCE [LARGE SCALE GENOMIC DNA]</scope>
</reference>
<dbReference type="AlphaFoldDB" id="A0A8S0RD38"/>
<dbReference type="Proteomes" id="UP000594638">
    <property type="component" value="Unassembled WGS sequence"/>
</dbReference>
<keyword evidence="3" id="KW-1185">Reference proteome</keyword>
<protein>
    <submittedName>
        <fullName evidence="2">Uncharacterized protein</fullName>
    </submittedName>
</protein>
<comment type="caution">
    <text evidence="2">The sequence shown here is derived from an EMBL/GenBank/DDBJ whole genome shotgun (WGS) entry which is preliminary data.</text>
</comment>
<evidence type="ECO:0000313" key="2">
    <source>
        <dbReference type="EMBL" id="CAA2976961.1"/>
    </source>
</evidence>
<gene>
    <name evidence="2" type="ORF">OLEA9_A049020</name>
</gene>
<feature type="non-terminal residue" evidence="2">
    <location>
        <position position="85"/>
    </location>
</feature>
<feature type="compositionally biased region" description="Basic residues" evidence="1">
    <location>
        <begin position="1"/>
        <end position="11"/>
    </location>
</feature>
<proteinExistence type="predicted"/>
<name>A0A8S0RD38_OLEEU</name>
<accession>A0A8S0RD38</accession>
<evidence type="ECO:0000313" key="3">
    <source>
        <dbReference type="Proteomes" id="UP000594638"/>
    </source>
</evidence>
<evidence type="ECO:0000256" key="1">
    <source>
        <dbReference type="SAM" id="MobiDB-lite"/>
    </source>
</evidence>
<organism evidence="2 3">
    <name type="scientific">Olea europaea subsp. europaea</name>
    <dbReference type="NCBI Taxonomy" id="158383"/>
    <lineage>
        <taxon>Eukaryota</taxon>
        <taxon>Viridiplantae</taxon>
        <taxon>Streptophyta</taxon>
        <taxon>Embryophyta</taxon>
        <taxon>Tracheophyta</taxon>
        <taxon>Spermatophyta</taxon>
        <taxon>Magnoliopsida</taxon>
        <taxon>eudicotyledons</taxon>
        <taxon>Gunneridae</taxon>
        <taxon>Pentapetalae</taxon>
        <taxon>asterids</taxon>
        <taxon>lamiids</taxon>
        <taxon>Lamiales</taxon>
        <taxon>Oleaceae</taxon>
        <taxon>Oleeae</taxon>
        <taxon>Olea</taxon>
    </lineage>
</organism>
<dbReference type="Gramene" id="OE9A049020T1">
    <property type="protein sequence ID" value="OE9A049020C1"/>
    <property type="gene ID" value="OE9A049020"/>
</dbReference>